<reference evidence="2" key="1">
    <citation type="journal article" date="2014" name="Int. J. Syst. Evol. Microbiol.">
        <title>Complete genome sequence of Corynebacterium casei LMG S-19264T (=DSM 44701T), isolated from a smear-ripened cheese.</title>
        <authorList>
            <consortium name="US DOE Joint Genome Institute (JGI-PGF)"/>
            <person name="Walter F."/>
            <person name="Albersmeier A."/>
            <person name="Kalinowski J."/>
            <person name="Ruckert C."/>
        </authorList>
    </citation>
    <scope>NUCLEOTIDE SEQUENCE</scope>
    <source>
        <strain evidence="2">KCTC 42731</strain>
    </source>
</reference>
<evidence type="ECO:0000256" key="1">
    <source>
        <dbReference type="SAM" id="Phobius"/>
    </source>
</evidence>
<feature type="transmembrane region" description="Helical" evidence="1">
    <location>
        <begin position="43"/>
        <end position="61"/>
    </location>
</feature>
<evidence type="ECO:0000313" key="2">
    <source>
        <dbReference type="EMBL" id="GHF88717.1"/>
    </source>
</evidence>
<evidence type="ECO:0000313" key="3">
    <source>
        <dbReference type="Proteomes" id="UP000623842"/>
    </source>
</evidence>
<comment type="caution">
    <text evidence="2">The sequence shown here is derived from an EMBL/GenBank/DDBJ whole genome shotgun (WGS) entry which is preliminary data.</text>
</comment>
<gene>
    <name evidence="2" type="ORF">GCM10017161_15580</name>
</gene>
<feature type="transmembrane region" description="Helical" evidence="1">
    <location>
        <begin position="17"/>
        <end position="37"/>
    </location>
</feature>
<dbReference type="AlphaFoldDB" id="A0A919BFZ4"/>
<dbReference type="RefSeq" id="WP_189768947.1">
    <property type="nucleotide sequence ID" value="NZ_BNCK01000003.1"/>
</dbReference>
<reference evidence="2" key="2">
    <citation type="submission" date="2020-09" db="EMBL/GenBank/DDBJ databases">
        <authorList>
            <person name="Sun Q."/>
            <person name="Kim S."/>
        </authorList>
    </citation>
    <scope>NUCLEOTIDE SEQUENCE</scope>
    <source>
        <strain evidence="2">KCTC 42731</strain>
    </source>
</reference>
<dbReference type="Pfam" id="PF11201">
    <property type="entry name" value="DUF2982"/>
    <property type="match status" value="1"/>
</dbReference>
<name>A0A919BFZ4_9GAMM</name>
<keyword evidence="3" id="KW-1185">Reference proteome</keyword>
<evidence type="ECO:0008006" key="4">
    <source>
        <dbReference type="Google" id="ProtNLM"/>
    </source>
</evidence>
<organism evidence="2 3">
    <name type="scientific">Thalassotalea marina</name>
    <dbReference type="NCBI Taxonomy" id="1673741"/>
    <lineage>
        <taxon>Bacteria</taxon>
        <taxon>Pseudomonadati</taxon>
        <taxon>Pseudomonadota</taxon>
        <taxon>Gammaproteobacteria</taxon>
        <taxon>Alteromonadales</taxon>
        <taxon>Colwelliaceae</taxon>
        <taxon>Thalassotalea</taxon>
    </lineage>
</organism>
<protein>
    <recommendedName>
        <fullName evidence="4">DUF2982 domain-containing protein</fullName>
    </recommendedName>
</protein>
<dbReference type="Proteomes" id="UP000623842">
    <property type="component" value="Unassembled WGS sequence"/>
</dbReference>
<accession>A0A919BFZ4</accession>
<dbReference type="InterPro" id="IPR021367">
    <property type="entry name" value="DUF2982"/>
</dbReference>
<dbReference type="EMBL" id="BNCK01000003">
    <property type="protein sequence ID" value="GHF88717.1"/>
    <property type="molecule type" value="Genomic_DNA"/>
</dbReference>
<keyword evidence="1" id="KW-1133">Transmembrane helix</keyword>
<keyword evidence="1" id="KW-0812">Transmembrane</keyword>
<proteinExistence type="predicted"/>
<keyword evidence="1" id="KW-0472">Membrane</keyword>
<sequence length="227" mass="25816">MNQPEIRIKPQAKCNSLFITLIGFSSLLLAALMSQYYWQSAKFFLMLMIGLSLAITVLGILKMLEPETSFYISPEKLLFQHRKGQWQLNWQNIRAIHPVTNTHGIVREELNYIGLTLNSLEDLKDHISLRLANHLIHEQQPLMVYCVSHELIKPEQAIVNFEVYKCSDGEEIKGPLAGFLHQCQILKQALGAHLFIANGTIDRPLNDFAVLLRDCKAASVSYQQEGV</sequence>